<keyword evidence="1" id="KW-0808">Transferase</keyword>
<name>A0A9D1MCC0_9FIRM</name>
<dbReference type="PANTHER" id="PTHR43420">
    <property type="entry name" value="ACETYLTRANSFERASE"/>
    <property type="match status" value="1"/>
</dbReference>
<dbReference type="GO" id="GO:0016747">
    <property type="term" value="F:acyltransferase activity, transferring groups other than amino-acyl groups"/>
    <property type="evidence" value="ECO:0007669"/>
    <property type="project" value="InterPro"/>
</dbReference>
<protein>
    <submittedName>
        <fullName evidence="4">GNAT family N-acetyltransferase</fullName>
    </submittedName>
</protein>
<evidence type="ECO:0000313" key="5">
    <source>
        <dbReference type="Proteomes" id="UP000824109"/>
    </source>
</evidence>
<evidence type="ECO:0000256" key="1">
    <source>
        <dbReference type="ARBA" id="ARBA00022679"/>
    </source>
</evidence>
<reference evidence="4" key="2">
    <citation type="journal article" date="2021" name="PeerJ">
        <title>Extensive microbial diversity within the chicken gut microbiome revealed by metagenomics and culture.</title>
        <authorList>
            <person name="Gilroy R."/>
            <person name="Ravi A."/>
            <person name="Getino M."/>
            <person name="Pursley I."/>
            <person name="Horton D.L."/>
            <person name="Alikhan N.F."/>
            <person name="Baker D."/>
            <person name="Gharbi K."/>
            <person name="Hall N."/>
            <person name="Watson M."/>
            <person name="Adriaenssens E.M."/>
            <person name="Foster-Nyarko E."/>
            <person name="Jarju S."/>
            <person name="Secka A."/>
            <person name="Antonio M."/>
            <person name="Oren A."/>
            <person name="Chaudhuri R.R."/>
            <person name="La Ragione R."/>
            <person name="Hildebrand F."/>
            <person name="Pallen M.J."/>
        </authorList>
    </citation>
    <scope>NUCLEOTIDE SEQUENCE</scope>
    <source>
        <strain evidence="4">USAMLcec3-3695</strain>
    </source>
</reference>
<accession>A0A9D1MCC0</accession>
<dbReference type="InterPro" id="IPR050680">
    <property type="entry name" value="YpeA/RimI_acetyltransf"/>
</dbReference>
<dbReference type="InterPro" id="IPR000182">
    <property type="entry name" value="GNAT_dom"/>
</dbReference>
<dbReference type="CDD" id="cd04301">
    <property type="entry name" value="NAT_SF"/>
    <property type="match status" value="1"/>
</dbReference>
<keyword evidence="2" id="KW-0012">Acyltransferase</keyword>
<proteinExistence type="predicted"/>
<comment type="caution">
    <text evidence="4">The sequence shown here is derived from an EMBL/GenBank/DDBJ whole genome shotgun (WGS) entry which is preliminary data.</text>
</comment>
<dbReference type="Gene3D" id="3.40.630.30">
    <property type="match status" value="1"/>
</dbReference>
<dbReference type="EMBL" id="DVNB01000081">
    <property type="protein sequence ID" value="HIU57661.1"/>
    <property type="molecule type" value="Genomic_DNA"/>
</dbReference>
<dbReference type="Pfam" id="PF00583">
    <property type="entry name" value="Acetyltransf_1"/>
    <property type="match status" value="1"/>
</dbReference>
<organism evidence="4 5">
    <name type="scientific">Candidatus Ornithomonoglobus merdipullorum</name>
    <dbReference type="NCBI Taxonomy" id="2840895"/>
    <lineage>
        <taxon>Bacteria</taxon>
        <taxon>Bacillati</taxon>
        <taxon>Bacillota</taxon>
        <taxon>Clostridia</taxon>
        <taxon>Candidatus Ornithomonoglobus</taxon>
    </lineage>
</organism>
<feature type="domain" description="N-acetyltransferase" evidence="3">
    <location>
        <begin position="18"/>
        <end position="175"/>
    </location>
</feature>
<dbReference type="AlphaFoldDB" id="A0A9D1MCC0"/>
<evidence type="ECO:0000259" key="3">
    <source>
        <dbReference type="PROSITE" id="PS51186"/>
    </source>
</evidence>
<dbReference type="Proteomes" id="UP000824109">
    <property type="component" value="Unassembled WGS sequence"/>
</dbReference>
<dbReference type="InterPro" id="IPR016181">
    <property type="entry name" value="Acyl_CoA_acyltransferase"/>
</dbReference>
<dbReference type="PROSITE" id="PS51186">
    <property type="entry name" value="GNAT"/>
    <property type="match status" value="1"/>
</dbReference>
<evidence type="ECO:0000313" key="4">
    <source>
        <dbReference type="EMBL" id="HIU57661.1"/>
    </source>
</evidence>
<gene>
    <name evidence="4" type="ORF">IAA61_07615</name>
</gene>
<reference evidence="4" key="1">
    <citation type="submission" date="2020-10" db="EMBL/GenBank/DDBJ databases">
        <authorList>
            <person name="Gilroy R."/>
        </authorList>
    </citation>
    <scope>NUCLEOTIDE SEQUENCE</scope>
    <source>
        <strain evidence="4">USAMLcec3-3695</strain>
    </source>
</reference>
<sequence>MGYEIFNCGLDMLDELDEFYDRVNEHLENTINYPHWRRGEYPGRESIREAIESGSQYICMADGRIAGAFVLNDDPGGDYGAGEWRVPLSCGEYMIIHTLAVDPELGGRGIGGEMVRYCIDKAKNDGYKAVRLDVVPTNTPACRLYEKEGFLFAGEKDLGRGYEDIPTFLLYELNL</sequence>
<evidence type="ECO:0000256" key="2">
    <source>
        <dbReference type="ARBA" id="ARBA00023315"/>
    </source>
</evidence>
<dbReference type="SUPFAM" id="SSF55729">
    <property type="entry name" value="Acyl-CoA N-acyltransferases (Nat)"/>
    <property type="match status" value="1"/>
</dbReference>